<dbReference type="AlphaFoldDB" id="A0A241RRA6"/>
<dbReference type="Proteomes" id="UP001267003">
    <property type="component" value="Unassembled WGS sequence"/>
</dbReference>
<dbReference type="RefSeq" id="WP_050340287.1">
    <property type="nucleotide sequence ID" value="NZ_BJZC01000007.1"/>
</dbReference>
<dbReference type="Proteomes" id="UP001151834">
    <property type="component" value="Unassembled WGS sequence"/>
</dbReference>
<dbReference type="EMBL" id="JAPEQV010000015">
    <property type="protein sequence ID" value="MDF2313568.1"/>
    <property type="molecule type" value="Genomic_DNA"/>
</dbReference>
<accession>A0A241RRA6</accession>
<dbReference type="GeneID" id="49394975"/>
<dbReference type="Proteomes" id="UP000238378">
    <property type="component" value="Unassembled WGS sequence"/>
</dbReference>
<feature type="transmembrane region" description="Helical" evidence="1">
    <location>
        <begin position="6"/>
        <end position="25"/>
    </location>
</feature>
<evidence type="ECO:0000313" key="5">
    <source>
        <dbReference type="EMBL" id="PRO94028.1"/>
    </source>
</evidence>
<evidence type="ECO:0000313" key="9">
    <source>
        <dbReference type="Proteomes" id="UP000276249"/>
    </source>
</evidence>
<name>A0A241RRA6_LACPE</name>
<proteinExistence type="predicted"/>
<dbReference type="EMBL" id="RDCJ01000096">
    <property type="protein sequence ID" value="RMW46346.1"/>
    <property type="molecule type" value="Genomic_DNA"/>
</dbReference>
<dbReference type="Proteomes" id="UP000276249">
    <property type="component" value="Unassembled WGS sequence"/>
</dbReference>
<comment type="caution">
    <text evidence="7">The sequence shown here is derived from an EMBL/GenBank/DDBJ whole genome shotgun (WGS) entry which is preliminary data.</text>
</comment>
<reference evidence="5 8" key="1">
    <citation type="submission" date="2018-03" db="EMBL/GenBank/DDBJ databases">
        <title>Draft Genome Sequences of six Lactobacillus pentosus Strains Isolated from Brines of Traditionally Fermented Spanish-Style Green Table Olives.</title>
        <authorList>
            <person name="Calero-Delgado B."/>
            <person name="Martin-Platero A.M."/>
            <person name="Perez-Pulido A.J."/>
            <person name="Benitez-Cabello A."/>
            <person name="Casimiro-Soriguer C.S."/>
            <person name="Martinez-Bueno M."/>
            <person name="Arroyo-Lopez F.N."/>
            <person name="Rodriguez-Gomez F."/>
            <person name="Bautista-Gallego J."/>
            <person name="Garrido-Fernandez A."/>
            <person name="Jimenez-Diaz R."/>
        </authorList>
    </citation>
    <scope>NUCLEOTIDE SEQUENCE [LARGE SCALE GENOMIC DNA]</scope>
    <source>
        <strain evidence="5 8">IG2</strain>
    </source>
</reference>
<dbReference type="EMBL" id="JAVLAQ010000001">
    <property type="protein sequence ID" value="MDT6989228.1"/>
    <property type="molecule type" value="Genomic_DNA"/>
</dbReference>
<evidence type="ECO:0000313" key="8">
    <source>
        <dbReference type="Proteomes" id="UP000238378"/>
    </source>
</evidence>
<evidence type="ECO:0000313" key="6">
    <source>
        <dbReference type="EMBL" id="RMW46346.1"/>
    </source>
</evidence>
<keyword evidence="1" id="KW-1133">Transmembrane helix</keyword>
<keyword evidence="1" id="KW-0472">Membrane</keyword>
<reference evidence="2" key="3">
    <citation type="submission" date="2022-11" db="EMBL/GenBank/DDBJ databases">
        <authorList>
            <person name="Wang Z."/>
        </authorList>
    </citation>
    <scope>NUCLEOTIDE SEQUENCE</scope>
    <source>
        <strain evidence="2">P2000</strain>
    </source>
</reference>
<dbReference type="KEGG" id="lpg:BB562_03370"/>
<organism evidence="7 10">
    <name type="scientific">Lactiplantibacillus pentosus</name>
    <name type="common">Lactobacillus pentosus</name>
    <dbReference type="NCBI Taxonomy" id="1589"/>
    <lineage>
        <taxon>Bacteria</taxon>
        <taxon>Bacillati</taxon>
        <taxon>Bacillota</taxon>
        <taxon>Bacilli</taxon>
        <taxon>Lactobacillales</taxon>
        <taxon>Lactobacillaceae</taxon>
        <taxon>Lactiplantibacillus</taxon>
    </lineage>
</organism>
<protein>
    <recommendedName>
        <fullName evidence="11">Cardiolipin synthase N-terminal domain-containing protein</fullName>
    </recommendedName>
</protein>
<evidence type="ECO:0000313" key="4">
    <source>
        <dbReference type="EMBL" id="MDT7038083.1"/>
    </source>
</evidence>
<reference evidence="2" key="4">
    <citation type="journal article" date="2023" name="Front Nutr">
        <title>Lactiplantibacillus pentosus P2020 protects the hyperuricemia and renal inflammation in mice.</title>
        <authorList>
            <person name="Wang Z."/>
            <person name="Song L."/>
            <person name="Li X."/>
            <person name="Xiao Y."/>
            <person name="Huang Y."/>
            <person name="Zhang Y."/>
            <person name="Li J."/>
            <person name="Li M."/>
            <person name="Ren Z."/>
        </authorList>
    </citation>
    <scope>NUCLEOTIDE SEQUENCE</scope>
    <source>
        <strain evidence="2">P2000</strain>
    </source>
</reference>
<evidence type="ECO:0000313" key="7">
    <source>
        <dbReference type="EMBL" id="RMW55569.1"/>
    </source>
</evidence>
<keyword evidence="8" id="KW-1185">Reference proteome</keyword>
<gene>
    <name evidence="5" type="ORF">C6Y08_11940</name>
    <name evidence="7" type="ORF">D6U17_04785</name>
    <name evidence="6" type="ORF">D6U18_10330</name>
    <name evidence="2" type="ORF">OOJ94_12115</name>
    <name evidence="3" type="ORF">RI536_03820</name>
    <name evidence="4" type="ORF">RI555_03525</name>
</gene>
<dbReference type="EMBL" id="RDCL01000049">
    <property type="protein sequence ID" value="RMW55569.1"/>
    <property type="molecule type" value="Genomic_DNA"/>
</dbReference>
<keyword evidence="1" id="KW-0812">Transmembrane</keyword>
<dbReference type="EMBL" id="JAVLAO010000001">
    <property type="protein sequence ID" value="MDT7038083.1"/>
    <property type="molecule type" value="Genomic_DNA"/>
</dbReference>
<feature type="transmembrane region" description="Helical" evidence="1">
    <location>
        <begin position="37"/>
        <end position="57"/>
    </location>
</feature>
<dbReference type="Proteomes" id="UP001263852">
    <property type="component" value="Unassembled WGS sequence"/>
</dbReference>
<evidence type="ECO:0000256" key="1">
    <source>
        <dbReference type="SAM" id="Phobius"/>
    </source>
</evidence>
<reference evidence="9 10" key="2">
    <citation type="submission" date="2018-10" db="EMBL/GenBank/DDBJ databases">
        <title>Genome sequences of five Lactobacillus pentosus strains isolated from brines of traditionally fermented spanish-style green table olives and differences between them.</title>
        <authorList>
            <person name="Jimenez Diaz R."/>
        </authorList>
    </citation>
    <scope>NUCLEOTIDE SEQUENCE [LARGE SCALE GENOMIC DNA]</scope>
    <source>
        <strain evidence="6 9">IG10</strain>
        <strain evidence="7 10">IG8</strain>
    </source>
</reference>
<evidence type="ECO:0008006" key="11">
    <source>
        <dbReference type="Google" id="ProtNLM"/>
    </source>
</evidence>
<sequence>MIYEILVPLILIYLIYIGYFLYDLTHVIKTTKYVPKLVWGLVICLSVPLGGLLYYVLGRQLEGEKREKNR</sequence>
<dbReference type="Proteomes" id="UP000281061">
    <property type="component" value="Unassembled WGS sequence"/>
</dbReference>
<reference evidence="3" key="5">
    <citation type="submission" date="2023-08" db="EMBL/GenBank/DDBJ databases">
        <authorList>
            <person name="Page C.A."/>
            <person name="Perez-Diaz I.M."/>
        </authorList>
    </citation>
    <scope>NUCLEOTIDE SEQUENCE</scope>
    <source>
        <strain evidence="4">1.8.9</strain>
        <strain evidence="3">7.8.46</strain>
    </source>
</reference>
<dbReference type="EMBL" id="PVOB01000200">
    <property type="protein sequence ID" value="PRO94028.1"/>
    <property type="molecule type" value="Genomic_DNA"/>
</dbReference>
<evidence type="ECO:0000313" key="3">
    <source>
        <dbReference type="EMBL" id="MDT6989228.1"/>
    </source>
</evidence>
<evidence type="ECO:0000313" key="10">
    <source>
        <dbReference type="Proteomes" id="UP000281061"/>
    </source>
</evidence>
<evidence type="ECO:0000313" key="2">
    <source>
        <dbReference type="EMBL" id="MDF2313568.1"/>
    </source>
</evidence>